<proteinExistence type="predicted"/>
<sequence>MLSTGEKTVPQGTVDWGRRNDRLTTSKTRPEKPFSETQDLTYDQDKWRGPKYKETSLGAWQGRKDNIMADELGLACYIHAHSTINRMTCVTTE</sequence>
<dbReference type="AlphaFoldDB" id="A0AAV3Y2P8"/>
<comment type="caution">
    <text evidence="2">The sequence shown here is derived from an EMBL/GenBank/DDBJ whole genome shotgun (WGS) entry which is preliminary data.</text>
</comment>
<evidence type="ECO:0000256" key="1">
    <source>
        <dbReference type="SAM" id="MobiDB-lite"/>
    </source>
</evidence>
<feature type="region of interest" description="Disordered" evidence="1">
    <location>
        <begin position="1"/>
        <end position="38"/>
    </location>
</feature>
<evidence type="ECO:0000313" key="2">
    <source>
        <dbReference type="EMBL" id="GFN77278.1"/>
    </source>
</evidence>
<organism evidence="2 3">
    <name type="scientific">Plakobranchus ocellatus</name>
    <dbReference type="NCBI Taxonomy" id="259542"/>
    <lineage>
        <taxon>Eukaryota</taxon>
        <taxon>Metazoa</taxon>
        <taxon>Spiralia</taxon>
        <taxon>Lophotrochozoa</taxon>
        <taxon>Mollusca</taxon>
        <taxon>Gastropoda</taxon>
        <taxon>Heterobranchia</taxon>
        <taxon>Euthyneura</taxon>
        <taxon>Panpulmonata</taxon>
        <taxon>Sacoglossa</taxon>
        <taxon>Placobranchoidea</taxon>
        <taxon>Plakobranchidae</taxon>
        <taxon>Plakobranchus</taxon>
    </lineage>
</organism>
<dbReference type="EMBL" id="BLXT01000468">
    <property type="protein sequence ID" value="GFN77278.1"/>
    <property type="molecule type" value="Genomic_DNA"/>
</dbReference>
<reference evidence="2 3" key="1">
    <citation type="journal article" date="2021" name="Elife">
        <title>Chloroplast acquisition without the gene transfer in kleptoplastic sea slugs, Plakobranchus ocellatus.</title>
        <authorList>
            <person name="Maeda T."/>
            <person name="Takahashi S."/>
            <person name="Yoshida T."/>
            <person name="Shimamura S."/>
            <person name="Takaki Y."/>
            <person name="Nagai Y."/>
            <person name="Toyoda A."/>
            <person name="Suzuki Y."/>
            <person name="Arimoto A."/>
            <person name="Ishii H."/>
            <person name="Satoh N."/>
            <person name="Nishiyama T."/>
            <person name="Hasebe M."/>
            <person name="Maruyama T."/>
            <person name="Minagawa J."/>
            <person name="Obokata J."/>
            <person name="Shigenobu S."/>
        </authorList>
    </citation>
    <scope>NUCLEOTIDE SEQUENCE [LARGE SCALE GENOMIC DNA]</scope>
</reference>
<gene>
    <name evidence="2" type="ORF">PoB_000378400</name>
</gene>
<evidence type="ECO:0000313" key="3">
    <source>
        <dbReference type="Proteomes" id="UP000735302"/>
    </source>
</evidence>
<dbReference type="Proteomes" id="UP000735302">
    <property type="component" value="Unassembled WGS sequence"/>
</dbReference>
<feature type="compositionally biased region" description="Basic and acidic residues" evidence="1">
    <location>
        <begin position="16"/>
        <end position="34"/>
    </location>
</feature>
<protein>
    <submittedName>
        <fullName evidence="2">Uncharacterized protein</fullName>
    </submittedName>
</protein>
<keyword evidence="3" id="KW-1185">Reference proteome</keyword>
<accession>A0AAV3Y2P8</accession>
<name>A0AAV3Y2P8_9GAST</name>